<sequence>MKAFIDINKSPYNDEKDPEVRLRVKFSTGREINITTTCSDLAKALMGCSEVPVTVSTRNVEVKIK</sequence>
<name>A0A6B9SPU2_9CAUD</name>
<dbReference type="Proteomes" id="UP000464220">
    <property type="component" value="Segment"/>
</dbReference>
<keyword evidence="2" id="KW-1185">Reference proteome</keyword>
<evidence type="ECO:0000313" key="2">
    <source>
        <dbReference type="Proteomes" id="UP000464220"/>
    </source>
</evidence>
<accession>A0A6B9SPU2</accession>
<dbReference type="EMBL" id="MN840485">
    <property type="protein sequence ID" value="QHJ72651.1"/>
    <property type="molecule type" value="Genomic_DNA"/>
</dbReference>
<organism evidence="1 2">
    <name type="scientific">Escherichia phage 2725-N35</name>
    <dbReference type="NCBI Taxonomy" id="2692738"/>
    <lineage>
        <taxon>Viruses</taxon>
        <taxon>Duplodnaviria</taxon>
        <taxon>Heunggongvirae</taxon>
        <taxon>Uroviricota</taxon>
        <taxon>Caudoviricetes</taxon>
        <taxon>Drexlerviridae</taxon>
        <taxon>Braunvirinae</taxon>
        <taxon>Veterinaerplatzvirus</taxon>
        <taxon>Veterinaerplatzvirus vv2725N25</taxon>
    </lineage>
</organism>
<proteinExistence type="predicted"/>
<protein>
    <submittedName>
        <fullName evidence="1">Uncharacterized protein</fullName>
    </submittedName>
</protein>
<reference evidence="1 2" key="1">
    <citation type="submission" date="2019-12" db="EMBL/GenBank/DDBJ databases">
        <title>Phage therapy of healthcare-associated infections.</title>
        <authorList>
            <person name="Kiseleva I.A."/>
            <person name="Zulkarneev E.R."/>
            <person name="Kalendr R.S."/>
            <person name="Rubalskii E.O."/>
            <person name="Aleshkin A.V."/>
            <person name="Vakarina A.A."/>
            <person name="Stepanova T.F."/>
            <person name="Kataeva L.V."/>
        </authorList>
    </citation>
    <scope>NUCLEOTIDE SEQUENCE [LARGE SCALE GENOMIC DNA]</scope>
</reference>
<evidence type="ECO:0000313" key="1">
    <source>
        <dbReference type="EMBL" id="QHJ72651.1"/>
    </source>
</evidence>